<dbReference type="GO" id="GO:0000271">
    <property type="term" value="P:polysaccharide biosynthetic process"/>
    <property type="evidence" value="ECO:0007669"/>
    <property type="project" value="InterPro"/>
</dbReference>
<evidence type="ECO:0000256" key="6">
    <source>
        <dbReference type="SAM" id="Phobius"/>
    </source>
</evidence>
<evidence type="ECO:0000256" key="1">
    <source>
        <dbReference type="ARBA" id="ARBA00004141"/>
    </source>
</evidence>
<evidence type="ECO:0000256" key="2">
    <source>
        <dbReference type="ARBA" id="ARBA00009399"/>
    </source>
</evidence>
<feature type="transmembrane region" description="Helical" evidence="6">
    <location>
        <begin position="105"/>
        <end position="125"/>
    </location>
</feature>
<feature type="transmembrane region" description="Helical" evidence="6">
    <location>
        <begin position="12"/>
        <end position="33"/>
    </location>
</feature>
<dbReference type="InterPro" id="IPR051401">
    <property type="entry name" value="GtrA_CellWall_Glycosyl"/>
</dbReference>
<evidence type="ECO:0000256" key="5">
    <source>
        <dbReference type="ARBA" id="ARBA00023136"/>
    </source>
</evidence>
<feature type="transmembrane region" description="Helical" evidence="6">
    <location>
        <begin position="39"/>
        <end position="59"/>
    </location>
</feature>
<dbReference type="AlphaFoldDB" id="A0A381ZXY6"/>
<comment type="similarity">
    <text evidence="2">Belongs to the GtrA family.</text>
</comment>
<proteinExistence type="inferred from homology"/>
<evidence type="ECO:0000259" key="7">
    <source>
        <dbReference type="Pfam" id="PF04138"/>
    </source>
</evidence>
<comment type="subcellular location">
    <subcellularLocation>
        <location evidence="1">Membrane</location>
        <topology evidence="1">Multi-pass membrane protein</topology>
    </subcellularLocation>
</comment>
<dbReference type="PANTHER" id="PTHR38459:SF1">
    <property type="entry name" value="PROPHAGE BACTOPRENOL-LINKED GLUCOSE TRANSLOCASE HOMOLOG"/>
    <property type="match status" value="1"/>
</dbReference>
<dbReference type="InterPro" id="IPR007267">
    <property type="entry name" value="GtrA_DPMS_TM"/>
</dbReference>
<accession>A0A381ZXY6</accession>
<sequence length="132" mass="15437">MKRAQRFFRTEFFRYIISGGIAFICDFSVLVIGTEVFGFHYLLSNIGGYAAGFIVSYFLNIKWVFKNRRFAATQGREFVYFTLIVFAGLAMSEVVLYVTTEFIEVHYTISKLVATFFVFLFNFIVKKWLLFS</sequence>
<keyword evidence="4 6" id="KW-1133">Transmembrane helix</keyword>
<name>A0A381ZXY6_9ZZZZ</name>
<gene>
    <name evidence="8" type="ORF">METZ01_LOCUS146561</name>
</gene>
<dbReference type="EMBL" id="UINC01022971">
    <property type="protein sequence ID" value="SVA93707.1"/>
    <property type="molecule type" value="Genomic_DNA"/>
</dbReference>
<reference evidence="8" key="1">
    <citation type="submission" date="2018-05" db="EMBL/GenBank/DDBJ databases">
        <authorList>
            <person name="Lanie J.A."/>
            <person name="Ng W.-L."/>
            <person name="Kazmierczak K.M."/>
            <person name="Andrzejewski T.M."/>
            <person name="Davidsen T.M."/>
            <person name="Wayne K.J."/>
            <person name="Tettelin H."/>
            <person name="Glass J.I."/>
            <person name="Rusch D."/>
            <person name="Podicherti R."/>
            <person name="Tsui H.-C.T."/>
            <person name="Winkler M.E."/>
        </authorList>
    </citation>
    <scope>NUCLEOTIDE SEQUENCE</scope>
</reference>
<evidence type="ECO:0000256" key="3">
    <source>
        <dbReference type="ARBA" id="ARBA00022692"/>
    </source>
</evidence>
<keyword evidence="3 6" id="KW-0812">Transmembrane</keyword>
<dbReference type="PANTHER" id="PTHR38459">
    <property type="entry name" value="PROPHAGE BACTOPRENOL-LINKED GLUCOSE TRANSLOCASE HOMOLOG"/>
    <property type="match status" value="1"/>
</dbReference>
<protein>
    <recommendedName>
        <fullName evidence="7">GtrA/DPMS transmembrane domain-containing protein</fullName>
    </recommendedName>
</protein>
<feature type="transmembrane region" description="Helical" evidence="6">
    <location>
        <begin position="79"/>
        <end position="99"/>
    </location>
</feature>
<evidence type="ECO:0000256" key="4">
    <source>
        <dbReference type="ARBA" id="ARBA00022989"/>
    </source>
</evidence>
<keyword evidence="5 6" id="KW-0472">Membrane</keyword>
<feature type="domain" description="GtrA/DPMS transmembrane" evidence="7">
    <location>
        <begin position="14"/>
        <end position="131"/>
    </location>
</feature>
<dbReference type="GO" id="GO:0005886">
    <property type="term" value="C:plasma membrane"/>
    <property type="evidence" value="ECO:0007669"/>
    <property type="project" value="TreeGrafter"/>
</dbReference>
<organism evidence="8">
    <name type="scientific">marine metagenome</name>
    <dbReference type="NCBI Taxonomy" id="408172"/>
    <lineage>
        <taxon>unclassified sequences</taxon>
        <taxon>metagenomes</taxon>
        <taxon>ecological metagenomes</taxon>
    </lineage>
</organism>
<evidence type="ECO:0000313" key="8">
    <source>
        <dbReference type="EMBL" id="SVA93707.1"/>
    </source>
</evidence>
<dbReference type="Pfam" id="PF04138">
    <property type="entry name" value="GtrA_DPMS_TM"/>
    <property type="match status" value="1"/>
</dbReference>